<accession>A0A8R1UAP2</accession>
<dbReference type="Proteomes" id="UP000005239">
    <property type="component" value="Unassembled WGS sequence"/>
</dbReference>
<keyword evidence="2" id="KW-1185">Reference proteome</keyword>
<dbReference type="AlphaFoldDB" id="A0A2A6BMV6"/>
<dbReference type="PANTHER" id="PTHR31552">
    <property type="entry name" value="SERPENTINE RECEPTOR CLASS GAMMA"/>
    <property type="match status" value="1"/>
</dbReference>
<evidence type="ECO:0000313" key="1">
    <source>
        <dbReference type="EnsemblMetazoa" id="PPA12861.1"/>
    </source>
</evidence>
<reference evidence="2" key="1">
    <citation type="journal article" date="2008" name="Nat. Genet.">
        <title>The Pristionchus pacificus genome provides a unique perspective on nematode lifestyle and parasitism.</title>
        <authorList>
            <person name="Dieterich C."/>
            <person name="Clifton S.W."/>
            <person name="Schuster L.N."/>
            <person name="Chinwalla A."/>
            <person name="Delehaunty K."/>
            <person name="Dinkelacker I."/>
            <person name="Fulton L."/>
            <person name="Fulton R."/>
            <person name="Godfrey J."/>
            <person name="Minx P."/>
            <person name="Mitreva M."/>
            <person name="Roeseler W."/>
            <person name="Tian H."/>
            <person name="Witte H."/>
            <person name="Yang S.P."/>
            <person name="Wilson R.K."/>
            <person name="Sommer R.J."/>
        </authorList>
    </citation>
    <scope>NUCLEOTIDE SEQUENCE [LARGE SCALE GENOMIC DNA]</scope>
    <source>
        <strain evidence="2">PS312</strain>
    </source>
</reference>
<dbReference type="PANTHER" id="PTHR31552:SF8">
    <property type="entry name" value="SERPENTINE RECEPTOR CLASS GAMMA"/>
    <property type="match status" value="1"/>
</dbReference>
<dbReference type="EnsemblMetazoa" id="PPA12861.1">
    <property type="protein sequence ID" value="PPA12861.1"/>
    <property type="gene ID" value="WBGene00102415"/>
</dbReference>
<organism evidence="1 2">
    <name type="scientific">Pristionchus pacificus</name>
    <name type="common">Parasitic nematode worm</name>
    <dbReference type="NCBI Taxonomy" id="54126"/>
    <lineage>
        <taxon>Eukaryota</taxon>
        <taxon>Metazoa</taxon>
        <taxon>Ecdysozoa</taxon>
        <taxon>Nematoda</taxon>
        <taxon>Chromadorea</taxon>
        <taxon>Rhabditida</taxon>
        <taxon>Rhabditina</taxon>
        <taxon>Diplogasteromorpha</taxon>
        <taxon>Diplogasteroidea</taxon>
        <taxon>Neodiplogasteridae</taxon>
        <taxon>Pristionchus</taxon>
    </lineage>
</organism>
<sequence length="233" mass="26616">MHLANIVYLCYGIPCILIYILVIASILSMRLELSRGFVLIFIVDASVNLISYLNTWLNNRLMSEPALGFFYRFCNHSIIIPYVQEFLTGYGYYGQNVTSFLLTLDRFISIVFTIHAKGISLFRLRKLKFKDNLDRSFFMISFCIFIAQSVNIIIVLLFTYIFTIAYDPQAIIIINSIVLYTSDVFSLGPAMCSRGYSFLVPGPIRRRCLHLLSHGWNRPAAPALSSTYSAKSH</sequence>
<reference evidence="1" key="2">
    <citation type="submission" date="2022-06" db="UniProtKB">
        <authorList>
            <consortium name="EnsemblMetazoa"/>
        </authorList>
    </citation>
    <scope>IDENTIFICATION</scope>
    <source>
        <strain evidence="1">PS312</strain>
    </source>
</reference>
<proteinExistence type="predicted"/>
<gene>
    <name evidence="1" type="primary">WBGene00102415</name>
</gene>
<accession>A0A2A6BMV6</accession>
<dbReference type="OrthoDB" id="5892599at2759"/>
<evidence type="ECO:0000313" key="2">
    <source>
        <dbReference type="Proteomes" id="UP000005239"/>
    </source>
</evidence>
<name>A0A2A6BMV6_PRIPA</name>
<protein>
    <submittedName>
        <fullName evidence="1">Uncharacterized protein</fullName>
    </submittedName>
</protein>